<evidence type="ECO:0000256" key="1">
    <source>
        <dbReference type="SAM" id="SignalP"/>
    </source>
</evidence>
<reference evidence="3 4" key="1">
    <citation type="submission" date="2016-10" db="EMBL/GenBank/DDBJ databases">
        <authorList>
            <person name="de Groot N.N."/>
        </authorList>
    </citation>
    <scope>NUCLEOTIDE SEQUENCE [LARGE SCALE GENOMIC DNA]</scope>
    <source>
        <strain evidence="3 4">ATCC 700224</strain>
    </source>
</reference>
<proteinExistence type="predicted"/>
<dbReference type="EMBL" id="FNAP01000011">
    <property type="protein sequence ID" value="SDE74349.1"/>
    <property type="molecule type" value="Genomic_DNA"/>
</dbReference>
<evidence type="ECO:0000313" key="4">
    <source>
        <dbReference type="Proteomes" id="UP000199412"/>
    </source>
</evidence>
<evidence type="ECO:0000313" key="3">
    <source>
        <dbReference type="EMBL" id="SDE74349.1"/>
    </source>
</evidence>
<gene>
    <name evidence="3" type="ORF">SAMN05421720_11135</name>
</gene>
<accession>A0A1G7FEM8</accession>
<dbReference type="Pfam" id="PF13670">
    <property type="entry name" value="PepSY_2"/>
    <property type="match status" value="1"/>
</dbReference>
<feature type="domain" description="PepSY" evidence="2">
    <location>
        <begin position="7"/>
        <end position="90"/>
    </location>
</feature>
<dbReference type="RefSeq" id="WP_092787325.1">
    <property type="nucleotide sequence ID" value="NZ_FNAP01000011.1"/>
</dbReference>
<keyword evidence="4" id="KW-1185">Reference proteome</keyword>
<feature type="chain" id="PRO_5011568767" evidence="1">
    <location>
        <begin position="23"/>
        <end position="94"/>
    </location>
</feature>
<organism evidence="3 4">
    <name type="scientific">Rhodospira trueperi</name>
    <dbReference type="NCBI Taxonomy" id="69960"/>
    <lineage>
        <taxon>Bacteria</taxon>
        <taxon>Pseudomonadati</taxon>
        <taxon>Pseudomonadota</taxon>
        <taxon>Alphaproteobacteria</taxon>
        <taxon>Rhodospirillales</taxon>
        <taxon>Rhodospirillaceae</taxon>
        <taxon>Rhodospira</taxon>
    </lineage>
</organism>
<dbReference type="InterPro" id="IPR025711">
    <property type="entry name" value="PepSY"/>
</dbReference>
<keyword evidence="1" id="KW-0732">Signal</keyword>
<dbReference type="Proteomes" id="UP000199412">
    <property type="component" value="Unassembled WGS sequence"/>
</dbReference>
<dbReference type="STRING" id="69960.SAMN05421720_11135"/>
<dbReference type="OrthoDB" id="7365433at2"/>
<evidence type="ECO:0000259" key="2">
    <source>
        <dbReference type="Pfam" id="PF13670"/>
    </source>
</evidence>
<feature type="signal peptide" evidence="1">
    <location>
        <begin position="1"/>
        <end position="22"/>
    </location>
</feature>
<name>A0A1G7FEM8_9PROT</name>
<dbReference type="AlphaFoldDB" id="A0A1G7FEM8"/>
<sequence>MRKTLIASATALTLLAAGPALASDDVPEGASAPRSEWMSKEQIARLVESKGHTVTSVIVEETVYEVEATAANGDALELYVHPMSGEILRQTVVE</sequence>
<protein>
    <submittedName>
        <fullName evidence="3">Peptidase propeptide and YPEB domain-containing protein</fullName>
    </submittedName>
</protein>